<dbReference type="InterPro" id="IPR036390">
    <property type="entry name" value="WH_DNA-bd_sf"/>
</dbReference>
<dbReference type="Gene3D" id="1.10.10.10">
    <property type="entry name" value="Winged helix-like DNA-binding domain superfamily/Winged helix DNA-binding domain"/>
    <property type="match status" value="1"/>
</dbReference>
<dbReference type="SMART" id="SM00347">
    <property type="entry name" value="HTH_MARR"/>
    <property type="match status" value="1"/>
</dbReference>
<proteinExistence type="predicted"/>
<feature type="domain" description="HTH marR-type" evidence="1">
    <location>
        <begin position="12"/>
        <end position="151"/>
    </location>
</feature>
<sequence>MTNADPASMPEGQALLDAVGTAFARLRPRTRQAPVDPPASPKNLKRNLVLNLVDEARATGTEMTVGGLAAHLLVDPSVASRMVSDCISHGYLVRAASQQDGRRTVLHLTEEGAALLDRFRRQQRQAFEYITRDWPDAERLEFARLLLKYADSTARLPAPGAVDGPPLPPVT</sequence>
<dbReference type="PANTHER" id="PTHR33164:SF57">
    <property type="entry name" value="MARR-FAMILY TRANSCRIPTIONAL REGULATOR"/>
    <property type="match status" value="1"/>
</dbReference>
<evidence type="ECO:0000313" key="2">
    <source>
        <dbReference type="EMBL" id="GGQ22424.1"/>
    </source>
</evidence>
<dbReference type="InterPro" id="IPR000835">
    <property type="entry name" value="HTH_MarR-typ"/>
</dbReference>
<evidence type="ECO:0000313" key="3">
    <source>
        <dbReference type="Proteomes" id="UP000611554"/>
    </source>
</evidence>
<gene>
    <name evidence="2" type="ORF">GCM10010140_60930</name>
</gene>
<dbReference type="PROSITE" id="PS50995">
    <property type="entry name" value="HTH_MARR_2"/>
    <property type="match status" value="1"/>
</dbReference>
<dbReference type="Proteomes" id="UP000611554">
    <property type="component" value="Unassembled WGS sequence"/>
</dbReference>
<dbReference type="InterPro" id="IPR039422">
    <property type="entry name" value="MarR/SlyA-like"/>
</dbReference>
<evidence type="ECO:0000259" key="1">
    <source>
        <dbReference type="PROSITE" id="PS50995"/>
    </source>
</evidence>
<organism evidence="2 3">
    <name type="scientific">Streptosporangium pseudovulgare</name>
    <dbReference type="NCBI Taxonomy" id="35765"/>
    <lineage>
        <taxon>Bacteria</taxon>
        <taxon>Bacillati</taxon>
        <taxon>Actinomycetota</taxon>
        <taxon>Actinomycetes</taxon>
        <taxon>Streptosporangiales</taxon>
        <taxon>Streptosporangiaceae</taxon>
        <taxon>Streptosporangium</taxon>
    </lineage>
</organism>
<dbReference type="InterPro" id="IPR036388">
    <property type="entry name" value="WH-like_DNA-bd_sf"/>
</dbReference>
<name>A0ABQ2RCJ6_9ACTN</name>
<dbReference type="PANTHER" id="PTHR33164">
    <property type="entry name" value="TRANSCRIPTIONAL REGULATOR, MARR FAMILY"/>
    <property type="match status" value="1"/>
</dbReference>
<dbReference type="EMBL" id="BMQJ01000018">
    <property type="protein sequence ID" value="GGQ22424.1"/>
    <property type="molecule type" value="Genomic_DNA"/>
</dbReference>
<dbReference type="Pfam" id="PF12802">
    <property type="entry name" value="MarR_2"/>
    <property type="match status" value="1"/>
</dbReference>
<reference evidence="3" key="1">
    <citation type="journal article" date="2019" name="Int. J. Syst. Evol. Microbiol.">
        <title>The Global Catalogue of Microorganisms (GCM) 10K type strain sequencing project: providing services to taxonomists for standard genome sequencing and annotation.</title>
        <authorList>
            <consortium name="The Broad Institute Genomics Platform"/>
            <consortium name="The Broad Institute Genome Sequencing Center for Infectious Disease"/>
            <person name="Wu L."/>
            <person name="Ma J."/>
        </authorList>
    </citation>
    <scope>NUCLEOTIDE SEQUENCE [LARGE SCALE GENOMIC DNA]</scope>
    <source>
        <strain evidence="3">JCM 3115</strain>
    </source>
</reference>
<dbReference type="RefSeq" id="WP_189249887.1">
    <property type="nucleotide sequence ID" value="NZ_BMQJ01000018.1"/>
</dbReference>
<dbReference type="SUPFAM" id="SSF46785">
    <property type="entry name" value="Winged helix' DNA-binding domain"/>
    <property type="match status" value="1"/>
</dbReference>
<protein>
    <submittedName>
        <fullName evidence="2">MarR family transcriptional regulator</fullName>
    </submittedName>
</protein>
<comment type="caution">
    <text evidence="2">The sequence shown here is derived from an EMBL/GenBank/DDBJ whole genome shotgun (WGS) entry which is preliminary data.</text>
</comment>
<keyword evidence="3" id="KW-1185">Reference proteome</keyword>
<accession>A0ABQ2RCJ6</accession>